<comment type="caution">
    <text evidence="1">The sequence shown here is derived from an EMBL/GenBank/DDBJ whole genome shotgun (WGS) entry which is preliminary data.</text>
</comment>
<dbReference type="AlphaFoldDB" id="A0AAD4LUL0"/>
<organism evidence="1 2">
    <name type="scientific">Lactarius akahatsu</name>
    <dbReference type="NCBI Taxonomy" id="416441"/>
    <lineage>
        <taxon>Eukaryota</taxon>
        <taxon>Fungi</taxon>
        <taxon>Dikarya</taxon>
        <taxon>Basidiomycota</taxon>
        <taxon>Agaricomycotina</taxon>
        <taxon>Agaricomycetes</taxon>
        <taxon>Russulales</taxon>
        <taxon>Russulaceae</taxon>
        <taxon>Lactarius</taxon>
    </lineage>
</organism>
<dbReference type="EMBL" id="JAKELL010000002">
    <property type="protein sequence ID" value="KAH9000130.1"/>
    <property type="molecule type" value="Genomic_DNA"/>
</dbReference>
<reference evidence="1" key="1">
    <citation type="submission" date="2022-01" db="EMBL/GenBank/DDBJ databases">
        <title>Comparative genomics reveals a dynamic genome evolution in the ectomycorrhizal milk-cap (Lactarius) mushrooms.</title>
        <authorList>
            <consortium name="DOE Joint Genome Institute"/>
            <person name="Lebreton A."/>
            <person name="Tang N."/>
            <person name="Kuo A."/>
            <person name="LaButti K."/>
            <person name="Drula E."/>
            <person name="Barry K."/>
            <person name="Clum A."/>
            <person name="Lipzen A."/>
            <person name="Mousain D."/>
            <person name="Ng V."/>
            <person name="Wang R."/>
            <person name="Wang X."/>
            <person name="Dai Y."/>
            <person name="Henrissat B."/>
            <person name="Grigoriev I.V."/>
            <person name="Guerin-Laguette A."/>
            <person name="Yu F."/>
            <person name="Martin F.M."/>
        </authorList>
    </citation>
    <scope>NUCLEOTIDE SEQUENCE</scope>
    <source>
        <strain evidence="1">QP</strain>
    </source>
</reference>
<proteinExistence type="predicted"/>
<accession>A0AAD4LUL0</accession>
<dbReference type="Proteomes" id="UP001201163">
    <property type="component" value="Unassembled WGS sequence"/>
</dbReference>
<keyword evidence="2" id="KW-1185">Reference proteome</keyword>
<gene>
    <name evidence="1" type="ORF">EDB92DRAFT_1829518</name>
</gene>
<name>A0AAD4LUL0_9AGAM</name>
<evidence type="ECO:0000313" key="1">
    <source>
        <dbReference type="EMBL" id="KAH9000130.1"/>
    </source>
</evidence>
<sequence length="79" mass="8683">MNTLLYLPYVCRLCLLGQAYVALSRATSLDGLQVLNFDPSKVLVDAKVKRWSAGLETLGEPISVEDSDDPNSDEDIILL</sequence>
<evidence type="ECO:0000313" key="2">
    <source>
        <dbReference type="Proteomes" id="UP001201163"/>
    </source>
</evidence>
<protein>
    <submittedName>
        <fullName evidence="1">Uncharacterized protein</fullName>
    </submittedName>
</protein>